<feature type="domain" description="NAD-dependent epimerase/dehydratase" evidence="1">
    <location>
        <begin position="5"/>
        <end position="262"/>
    </location>
</feature>
<evidence type="ECO:0000259" key="1">
    <source>
        <dbReference type="Pfam" id="PF01370"/>
    </source>
</evidence>
<dbReference type="Gene3D" id="3.40.50.720">
    <property type="entry name" value="NAD(P)-binding Rossmann-like Domain"/>
    <property type="match status" value="1"/>
</dbReference>
<reference evidence="2" key="1">
    <citation type="submission" date="2021-10" db="EMBL/GenBank/DDBJ databases">
        <authorList>
            <person name="Piombo E."/>
        </authorList>
    </citation>
    <scope>NUCLEOTIDE SEQUENCE</scope>
</reference>
<dbReference type="GO" id="GO:0004029">
    <property type="term" value="F:aldehyde dehydrogenase (NAD+) activity"/>
    <property type="evidence" value="ECO:0007669"/>
    <property type="project" value="TreeGrafter"/>
</dbReference>
<dbReference type="InterPro" id="IPR036291">
    <property type="entry name" value="NAD(P)-bd_dom_sf"/>
</dbReference>
<dbReference type="InterPro" id="IPR051783">
    <property type="entry name" value="NAD(P)-dependent_oxidoreduct"/>
</dbReference>
<dbReference type="EMBL" id="CABFNO020001551">
    <property type="protein sequence ID" value="CAG9998767.1"/>
    <property type="molecule type" value="Genomic_DNA"/>
</dbReference>
<proteinExistence type="predicted"/>
<organism evidence="2 3">
    <name type="scientific">Clonostachys byssicola</name>
    <dbReference type="NCBI Taxonomy" id="160290"/>
    <lineage>
        <taxon>Eukaryota</taxon>
        <taxon>Fungi</taxon>
        <taxon>Dikarya</taxon>
        <taxon>Ascomycota</taxon>
        <taxon>Pezizomycotina</taxon>
        <taxon>Sordariomycetes</taxon>
        <taxon>Hypocreomycetidae</taxon>
        <taxon>Hypocreales</taxon>
        <taxon>Bionectriaceae</taxon>
        <taxon>Clonostachys</taxon>
    </lineage>
</organism>
<dbReference type="OrthoDB" id="2735536at2759"/>
<dbReference type="InterPro" id="IPR001509">
    <property type="entry name" value="Epimerase_deHydtase"/>
</dbReference>
<keyword evidence="3" id="KW-1185">Reference proteome</keyword>
<dbReference type="PANTHER" id="PTHR48079">
    <property type="entry name" value="PROTEIN YEEZ"/>
    <property type="match status" value="1"/>
</dbReference>
<name>A0A9N9UTV4_9HYPO</name>
<evidence type="ECO:0000313" key="3">
    <source>
        <dbReference type="Proteomes" id="UP000754883"/>
    </source>
</evidence>
<dbReference type="GO" id="GO:0005737">
    <property type="term" value="C:cytoplasm"/>
    <property type="evidence" value="ECO:0007669"/>
    <property type="project" value="TreeGrafter"/>
</dbReference>
<dbReference type="Proteomes" id="UP000754883">
    <property type="component" value="Unassembled WGS sequence"/>
</dbReference>
<evidence type="ECO:0000313" key="2">
    <source>
        <dbReference type="EMBL" id="CAG9998767.1"/>
    </source>
</evidence>
<gene>
    <name evidence="2" type="ORF">CBYS24578_00018260</name>
</gene>
<dbReference type="PANTHER" id="PTHR48079:SF6">
    <property type="entry name" value="NAD(P)-BINDING DOMAIN-CONTAINING PROTEIN-RELATED"/>
    <property type="match status" value="1"/>
</dbReference>
<dbReference type="AlphaFoldDB" id="A0A9N9UTV4"/>
<comment type="caution">
    <text evidence="2">The sequence shown here is derived from an EMBL/GenBank/DDBJ whole genome shotgun (WGS) entry which is preliminary data.</text>
</comment>
<sequence>MATKILITGTSGLVGFRILVSALQDGHSVVATVRSEEKGSLIKNNPAIQKLSVGDRLIIVVIPDMAIDGAFDSVLAGVSHIIHTGSPVPFPEYDPWSQVYEPTISISSSLLSSALKTPTVRRVVITSSIVTNLGLNPSPTVAVSSSTRIPPPDPAPTSFANPMEAYILAKIAEIHNTEEFIKTQKPHFSLSYIMPGHVFGRNELVTTADMMFGQNSSNNFLMPGMVGGQLPFPIHGAFVHINDLADIHLRVAMMHSSSPRDFGIARTVDYSTIFDHVEKAFPEAVAAGVFKRGVVPVLPVKYSSTEMEELLSRELKSFEEAVVDVAGQYLENLGRNKA</sequence>
<accession>A0A9N9UTV4</accession>
<dbReference type="Pfam" id="PF01370">
    <property type="entry name" value="Epimerase"/>
    <property type="match status" value="1"/>
</dbReference>
<dbReference type="SUPFAM" id="SSF51735">
    <property type="entry name" value="NAD(P)-binding Rossmann-fold domains"/>
    <property type="match status" value="1"/>
</dbReference>
<protein>
    <recommendedName>
        <fullName evidence="1">NAD-dependent epimerase/dehydratase domain-containing protein</fullName>
    </recommendedName>
</protein>